<organism evidence="2 3">
    <name type="scientific">Rhizocola hellebori</name>
    <dbReference type="NCBI Taxonomy" id="1392758"/>
    <lineage>
        <taxon>Bacteria</taxon>
        <taxon>Bacillati</taxon>
        <taxon>Actinomycetota</taxon>
        <taxon>Actinomycetes</taxon>
        <taxon>Micromonosporales</taxon>
        <taxon>Micromonosporaceae</taxon>
        <taxon>Rhizocola</taxon>
    </lineage>
</organism>
<dbReference type="InterPro" id="IPR036412">
    <property type="entry name" value="HAD-like_sf"/>
</dbReference>
<dbReference type="InterPro" id="IPR056782">
    <property type="entry name" value="HAD_PNKP"/>
</dbReference>
<dbReference type="SUPFAM" id="SSF56784">
    <property type="entry name" value="HAD-like"/>
    <property type="match status" value="1"/>
</dbReference>
<keyword evidence="3" id="KW-1185">Reference proteome</keyword>
<evidence type="ECO:0000259" key="1">
    <source>
        <dbReference type="Pfam" id="PF25109"/>
    </source>
</evidence>
<dbReference type="SUPFAM" id="SSF52540">
    <property type="entry name" value="P-loop containing nucleoside triphosphate hydrolases"/>
    <property type="match status" value="1"/>
</dbReference>
<dbReference type="RefSeq" id="WP_203915421.1">
    <property type="nucleotide sequence ID" value="NZ_BONY01000156.1"/>
</dbReference>
<dbReference type="EMBL" id="BONY01000156">
    <property type="protein sequence ID" value="GIH11698.1"/>
    <property type="molecule type" value="Genomic_DNA"/>
</dbReference>
<reference evidence="2" key="1">
    <citation type="submission" date="2021-01" db="EMBL/GenBank/DDBJ databases">
        <title>Whole genome shotgun sequence of Rhizocola hellebori NBRC 109834.</title>
        <authorList>
            <person name="Komaki H."/>
            <person name="Tamura T."/>
        </authorList>
    </citation>
    <scope>NUCLEOTIDE SEQUENCE</scope>
    <source>
        <strain evidence="2">NBRC 109834</strain>
    </source>
</reference>
<dbReference type="AlphaFoldDB" id="A0A8J3VN11"/>
<evidence type="ECO:0000313" key="2">
    <source>
        <dbReference type="EMBL" id="GIH11698.1"/>
    </source>
</evidence>
<dbReference type="Pfam" id="PF25109">
    <property type="entry name" value="HAD_PNKP"/>
    <property type="match status" value="1"/>
</dbReference>
<protein>
    <recommendedName>
        <fullName evidence="1">Polynucleotide kinase PNKP phosphatase domain-containing protein</fullName>
    </recommendedName>
</protein>
<evidence type="ECO:0000313" key="3">
    <source>
        <dbReference type="Proteomes" id="UP000612899"/>
    </source>
</evidence>
<sequence length="285" mass="31895">MAKLTIARGLPGSGKTTWAKTQRRAVRVNRDELRRMLHGGWTGEDWAERQVTKAQQAMIEALLKAGANVISDDTNLAAKVVRDLAKLATKAGAEAEVVDFTHVSLETCIQRDAQRAEGERVGESVIRRMHERYLTGREPVVELDAPDRKPDAILVDLDGTVAIMGRRSPYDTSKVHLDAPNQPVIRAVRAMYEAGHTIIYCSGRTDDGREATETWLDKHVGVPHAGLHMRVTGDSRKDSIVKQEIYERELKHAWHIVAVFDDRNQVVQMWRSLGLTVFQVADGDF</sequence>
<comment type="caution">
    <text evidence="2">The sequence shown here is derived from an EMBL/GenBank/DDBJ whole genome shotgun (WGS) entry which is preliminary data.</text>
</comment>
<feature type="domain" description="Polynucleotide kinase PNKP phosphatase" evidence="1">
    <location>
        <begin position="150"/>
        <end position="285"/>
    </location>
</feature>
<dbReference type="Gene3D" id="3.40.50.300">
    <property type="entry name" value="P-loop containing nucleotide triphosphate hydrolases"/>
    <property type="match status" value="1"/>
</dbReference>
<dbReference type="Proteomes" id="UP000612899">
    <property type="component" value="Unassembled WGS sequence"/>
</dbReference>
<dbReference type="Pfam" id="PF13671">
    <property type="entry name" value="AAA_33"/>
    <property type="match status" value="1"/>
</dbReference>
<name>A0A8J3VN11_9ACTN</name>
<proteinExistence type="predicted"/>
<dbReference type="InterPro" id="IPR023214">
    <property type="entry name" value="HAD_sf"/>
</dbReference>
<gene>
    <name evidence="2" type="ORF">Rhe02_97650</name>
</gene>
<dbReference type="InterPro" id="IPR027417">
    <property type="entry name" value="P-loop_NTPase"/>
</dbReference>
<dbReference type="Gene3D" id="3.40.50.1000">
    <property type="entry name" value="HAD superfamily/HAD-like"/>
    <property type="match status" value="1"/>
</dbReference>
<accession>A0A8J3VN11</accession>